<dbReference type="GO" id="GO:0005737">
    <property type="term" value="C:cytoplasm"/>
    <property type="evidence" value="ECO:0007669"/>
    <property type="project" value="TreeGrafter"/>
</dbReference>
<accession>A0A291RFQ7</accession>
<dbReference type="PROSITE" id="PS00455">
    <property type="entry name" value="AMP_BINDING"/>
    <property type="match status" value="1"/>
</dbReference>
<feature type="domain" description="AMP-dependent synthetase/ligase" evidence="2">
    <location>
        <begin position="19"/>
        <end position="451"/>
    </location>
</feature>
<dbReference type="GO" id="GO:0044550">
    <property type="term" value="P:secondary metabolite biosynthetic process"/>
    <property type="evidence" value="ECO:0007669"/>
    <property type="project" value="TreeGrafter"/>
</dbReference>
<organism evidence="4 5">
    <name type="scientific">Nocardia terpenica</name>
    <dbReference type="NCBI Taxonomy" id="455432"/>
    <lineage>
        <taxon>Bacteria</taxon>
        <taxon>Bacillati</taxon>
        <taxon>Actinomycetota</taxon>
        <taxon>Actinomycetes</taxon>
        <taxon>Mycobacteriales</taxon>
        <taxon>Nocardiaceae</taxon>
        <taxon>Nocardia</taxon>
    </lineage>
</organism>
<dbReference type="SUPFAM" id="SSF56801">
    <property type="entry name" value="Acetyl-CoA synthetase-like"/>
    <property type="match status" value="1"/>
</dbReference>
<dbReference type="InterPro" id="IPR020845">
    <property type="entry name" value="AMP-binding_CS"/>
</dbReference>
<feature type="compositionally biased region" description="Low complexity" evidence="1">
    <location>
        <begin position="136"/>
        <end position="159"/>
    </location>
</feature>
<evidence type="ECO:0000256" key="1">
    <source>
        <dbReference type="SAM" id="MobiDB-lite"/>
    </source>
</evidence>
<reference evidence="4 5" key="1">
    <citation type="submission" date="2017-10" db="EMBL/GenBank/DDBJ databases">
        <title>Comparative genomics between pathogenic Norcardia.</title>
        <authorList>
            <person name="Zeng L."/>
        </authorList>
    </citation>
    <scope>NUCLEOTIDE SEQUENCE [LARGE SCALE GENOMIC DNA]</scope>
    <source>
        <strain evidence="4 5">NC_YFY_NT001</strain>
    </source>
</reference>
<name>A0A291RFQ7_9NOCA</name>
<evidence type="ECO:0000259" key="2">
    <source>
        <dbReference type="Pfam" id="PF00501"/>
    </source>
</evidence>
<feature type="region of interest" description="Disordered" evidence="1">
    <location>
        <begin position="582"/>
        <end position="604"/>
    </location>
</feature>
<dbReference type="RefSeq" id="WP_098693612.1">
    <property type="nucleotide sequence ID" value="NZ_CP023778.1"/>
</dbReference>
<dbReference type="Proteomes" id="UP000221961">
    <property type="component" value="Chromosome"/>
</dbReference>
<dbReference type="Gene3D" id="3.30.300.30">
    <property type="match status" value="1"/>
</dbReference>
<dbReference type="InterPro" id="IPR042099">
    <property type="entry name" value="ANL_N_sf"/>
</dbReference>
<dbReference type="EMBL" id="CP023778">
    <property type="protein sequence ID" value="ATL66413.1"/>
    <property type="molecule type" value="Genomic_DNA"/>
</dbReference>
<dbReference type="PANTHER" id="PTHR45527:SF1">
    <property type="entry name" value="FATTY ACID SYNTHASE"/>
    <property type="match status" value="1"/>
</dbReference>
<sequence length="604" mass="63826">MSPKTIAHTRPATDLLADFAAAVHRHPDRPALVHGDTILTYRDLDTRVRTAAARLGPTPGIVGVLVSRTPETIIQMLAILTAGGTYCPLDNTLPPARKQSLTTTIGAQYLLSATPNPVAPPGIPIVDTISPPPADIPSRSPADAPSRSSADAPARLPADITARPPDVIPACFWPESTGTQRVAMDPGQKHAGMTGGEHAGMAGGQHAGMAGGQHAEVTGHGHAGMAGHLGNGTAADHDSAPEELAEQPAYVLFTSGSTGRPKPVVTPRRALSAAVGSLRALFEITPGDRVLQFAALSWDTCFEEIFPALTAGAAVVFDDDAYSGSFPRFVRAVAARGVTVLDLPTAMWHELVLYLREEDARLPECVRLVVIGGEGAAPERLRQWRQAGTAGIRLLNTYGCTETTLITHAAELTGDADDRVPLGRALPHVREHVTEEGELLIAGPALALGYLDQPEQTARSFEVADHGDGPRRWFHTGDLVTRGDDSLLHARGRLDDQVKVRGVRVNPAEVEAQLTTHPAVTAAVVIGEQRLGRTALVAYVTVRSPVEPAELTAHLRQRLPGQFVPGIVKILPALATTASGKIDRAAVQRRSTGTMDPPSRGVGR</sequence>
<dbReference type="InterPro" id="IPR045851">
    <property type="entry name" value="AMP-bd_C_sf"/>
</dbReference>
<evidence type="ECO:0000313" key="4">
    <source>
        <dbReference type="EMBL" id="ATL66413.1"/>
    </source>
</evidence>
<protein>
    <submittedName>
        <fullName evidence="4">Acyl-CoA synthetase</fullName>
    </submittedName>
</protein>
<dbReference type="KEGG" id="ntp:CRH09_09540"/>
<evidence type="ECO:0000259" key="3">
    <source>
        <dbReference type="Pfam" id="PF13193"/>
    </source>
</evidence>
<dbReference type="GO" id="GO:0031177">
    <property type="term" value="F:phosphopantetheine binding"/>
    <property type="evidence" value="ECO:0007669"/>
    <property type="project" value="TreeGrafter"/>
</dbReference>
<dbReference type="PANTHER" id="PTHR45527">
    <property type="entry name" value="NONRIBOSOMAL PEPTIDE SYNTHETASE"/>
    <property type="match status" value="1"/>
</dbReference>
<dbReference type="Pfam" id="PF13193">
    <property type="entry name" value="AMP-binding_C"/>
    <property type="match status" value="1"/>
</dbReference>
<dbReference type="Pfam" id="PF00501">
    <property type="entry name" value="AMP-binding"/>
    <property type="match status" value="1"/>
</dbReference>
<dbReference type="InterPro" id="IPR025110">
    <property type="entry name" value="AMP-bd_C"/>
</dbReference>
<evidence type="ECO:0000313" key="5">
    <source>
        <dbReference type="Proteomes" id="UP000221961"/>
    </source>
</evidence>
<dbReference type="GeneID" id="88357650"/>
<feature type="region of interest" description="Disordered" evidence="1">
    <location>
        <begin position="125"/>
        <end position="161"/>
    </location>
</feature>
<dbReference type="Gene3D" id="3.40.50.12780">
    <property type="entry name" value="N-terminal domain of ligase-like"/>
    <property type="match status" value="2"/>
</dbReference>
<gene>
    <name evidence="4" type="ORF">CRH09_09540</name>
</gene>
<proteinExistence type="predicted"/>
<dbReference type="AlphaFoldDB" id="A0A291RFQ7"/>
<dbReference type="InterPro" id="IPR000873">
    <property type="entry name" value="AMP-dep_synth/lig_dom"/>
</dbReference>
<dbReference type="GO" id="GO:0043041">
    <property type="term" value="P:amino acid activation for nonribosomal peptide biosynthetic process"/>
    <property type="evidence" value="ECO:0007669"/>
    <property type="project" value="TreeGrafter"/>
</dbReference>
<feature type="domain" description="AMP-binding enzyme C-terminal" evidence="3">
    <location>
        <begin position="509"/>
        <end position="581"/>
    </location>
</feature>